<reference evidence="1 2" key="1">
    <citation type="journal article" date="2011" name="J. Bacteriol.">
        <title>Complete genome sequence of Burkholderia rhizoxinica, an endosymbiont of Rhizopus microsporus.</title>
        <authorList>
            <person name="Lackner G."/>
            <person name="Moebius N."/>
            <person name="Partida-Martinez L."/>
            <person name="Hertweck C."/>
        </authorList>
    </citation>
    <scope>NUCLEOTIDE SEQUENCE [LARGE SCALE GENOMIC DNA]</scope>
    <source>
        <strain evidence="2">DSM 19002 / CIP 109453 / HKI 454</strain>
    </source>
</reference>
<proteinExistence type="predicted"/>
<sequence>MDPAAVVLVLACHGWLERSGDAFANNARARALRVTAASLDSAGATLFAAVLRACRDPMSADHRAS</sequence>
<dbReference type="HOGENOM" id="CLU_2841416_0_0_4"/>
<organism evidence="1 2">
    <name type="scientific">Mycetohabitans rhizoxinica (strain DSM 19002 / CIP 109453 / HKI 454)</name>
    <name type="common">Paraburkholderia rhizoxinica</name>
    <dbReference type="NCBI Taxonomy" id="882378"/>
    <lineage>
        <taxon>Bacteria</taxon>
        <taxon>Pseudomonadati</taxon>
        <taxon>Pseudomonadota</taxon>
        <taxon>Betaproteobacteria</taxon>
        <taxon>Burkholderiales</taxon>
        <taxon>Burkholderiaceae</taxon>
        <taxon>Mycetohabitans</taxon>
    </lineage>
</organism>
<dbReference type="KEGG" id="brh:RBRH_00973"/>
<gene>
    <name evidence="1" type="ordered locus">RBRH_00973</name>
</gene>
<name>E5ANF0_MYCRK</name>
<dbReference type="AlphaFoldDB" id="E5ANF0"/>
<dbReference type="EMBL" id="FR687359">
    <property type="protein sequence ID" value="CBW76403.1"/>
    <property type="molecule type" value="Genomic_DNA"/>
</dbReference>
<dbReference type="Proteomes" id="UP000007437">
    <property type="component" value="Chromosome"/>
</dbReference>
<dbReference type="STRING" id="882378.RBRH_00973"/>
<protein>
    <submittedName>
        <fullName evidence="1">Uncharacterized protein</fullName>
    </submittedName>
</protein>
<accession>E5ANF0</accession>
<evidence type="ECO:0000313" key="2">
    <source>
        <dbReference type="Proteomes" id="UP000007437"/>
    </source>
</evidence>
<evidence type="ECO:0000313" key="1">
    <source>
        <dbReference type="EMBL" id="CBW76403.1"/>
    </source>
</evidence>